<feature type="domain" description="PDZ" evidence="2">
    <location>
        <begin position="421"/>
        <end position="501"/>
    </location>
</feature>
<dbReference type="SUPFAM" id="SSF50156">
    <property type="entry name" value="PDZ domain-like"/>
    <property type="match status" value="2"/>
</dbReference>
<feature type="domain" description="PDZ" evidence="2">
    <location>
        <begin position="508"/>
        <end position="586"/>
    </location>
</feature>
<dbReference type="AlphaFoldDB" id="A0AA85K035"/>
<evidence type="ECO:0000259" key="2">
    <source>
        <dbReference type="PROSITE" id="PS50106"/>
    </source>
</evidence>
<dbReference type="Proteomes" id="UP000050795">
    <property type="component" value="Unassembled WGS sequence"/>
</dbReference>
<dbReference type="WBParaSite" id="TREG1_6460.5">
    <property type="protein sequence ID" value="TREG1_6460.5"/>
    <property type="gene ID" value="TREG1_6460"/>
</dbReference>
<dbReference type="CDD" id="cd00136">
    <property type="entry name" value="PDZ_canonical"/>
    <property type="match status" value="1"/>
</dbReference>
<evidence type="ECO:0000313" key="4">
    <source>
        <dbReference type="WBParaSite" id="TREG1_6460.1"/>
    </source>
</evidence>
<dbReference type="PROSITE" id="PS50106">
    <property type="entry name" value="PDZ"/>
    <property type="match status" value="2"/>
</dbReference>
<feature type="region of interest" description="Disordered" evidence="1">
    <location>
        <begin position="48"/>
        <end position="141"/>
    </location>
</feature>
<dbReference type="Pfam" id="PF00595">
    <property type="entry name" value="PDZ"/>
    <property type="match status" value="2"/>
</dbReference>
<reference evidence="4 5" key="2">
    <citation type="submission" date="2023-11" db="UniProtKB">
        <authorList>
            <consortium name="WormBaseParasite"/>
        </authorList>
    </citation>
    <scope>IDENTIFICATION</scope>
</reference>
<dbReference type="InterPro" id="IPR051109">
    <property type="entry name" value="MAM_complex_regulator"/>
</dbReference>
<dbReference type="SMART" id="SM00228">
    <property type="entry name" value="PDZ"/>
    <property type="match status" value="2"/>
</dbReference>
<reference evidence="3" key="1">
    <citation type="submission" date="2022-06" db="EMBL/GenBank/DDBJ databases">
        <authorList>
            <person name="Berger JAMES D."/>
            <person name="Berger JAMES D."/>
        </authorList>
    </citation>
    <scope>NUCLEOTIDE SEQUENCE [LARGE SCALE GENOMIC DNA]</scope>
</reference>
<feature type="region of interest" description="Disordered" evidence="1">
    <location>
        <begin position="635"/>
        <end position="659"/>
    </location>
</feature>
<organism evidence="3 4">
    <name type="scientific">Trichobilharzia regenti</name>
    <name type="common">Nasal bird schistosome</name>
    <dbReference type="NCBI Taxonomy" id="157069"/>
    <lineage>
        <taxon>Eukaryota</taxon>
        <taxon>Metazoa</taxon>
        <taxon>Spiralia</taxon>
        <taxon>Lophotrochozoa</taxon>
        <taxon>Platyhelminthes</taxon>
        <taxon>Trematoda</taxon>
        <taxon>Digenea</taxon>
        <taxon>Strigeidida</taxon>
        <taxon>Schistosomatoidea</taxon>
        <taxon>Schistosomatidae</taxon>
        <taxon>Trichobilharzia</taxon>
    </lineage>
</organism>
<dbReference type="Gene3D" id="2.30.42.10">
    <property type="match status" value="2"/>
</dbReference>
<proteinExistence type="predicted"/>
<evidence type="ECO:0000313" key="3">
    <source>
        <dbReference type="Proteomes" id="UP000050795"/>
    </source>
</evidence>
<protein>
    <recommendedName>
        <fullName evidence="2">PDZ domain-containing protein</fullName>
    </recommendedName>
</protein>
<evidence type="ECO:0000256" key="1">
    <source>
        <dbReference type="SAM" id="MobiDB-lite"/>
    </source>
</evidence>
<feature type="compositionally biased region" description="Polar residues" evidence="1">
    <location>
        <begin position="92"/>
        <end position="107"/>
    </location>
</feature>
<accession>A0AA85K035</accession>
<name>A0AA85K035_TRIRE</name>
<dbReference type="InterPro" id="IPR001478">
    <property type="entry name" value="PDZ"/>
</dbReference>
<dbReference type="PANTHER" id="PTHR14063">
    <property type="entry name" value="PROTEIN LIN-7 HOMOLOG"/>
    <property type="match status" value="1"/>
</dbReference>
<sequence>MTLLTETTYAFINNNLQEKSISKPTSTKYEVIPDETKEYLHNETVAQFAKQQPNKGPSERKLNSSRNYFLRARNPRSNCGDDIQLRHFRSYTPDSSHASNKNAFQRNTSFPPSSSQSSSSSSRQLSPTTTPRAPLLGTNHKRYLSKSKMFKDNLRLEYVGNDQTQIFQDRFDDNRQTKPNAYIYSCSNLTNKLQSPPIYNLKMKARRVWNVFERKINNGRGMSQSKSVGNLQCTSSSLRGSDYYIRSNKTHGITCTQTNIPGTDKKKEYLRNNRGESEYEKIMTFPHSKSFDTSVNLDDRGKRHQSSYITNTPVNAEVCVENHHSEKCTDKCCGMEKFSYVLTPCIMHSNAIPNNPIQCGDDDFIRKLSGIVISKCMLQNHFLDRCNGSHTNHRECQPLKNSSESPVYILPTGLPIQEVREVTITRPDIGQRFGMRIEKFEKGAFLTTVLPGSVAAQAGLKIGDEILQLNGVSVQPISINSINQLIRSTQYHLNIAYRPRTVLAKIRYISVKKIDGRVGIRLKRVAQGLYVDVVLPNSAASKAGIKEGDELVCVNNQVVTSWSQEAASKLLRELPDDDFVLLHLRELLHPHAFYDPEQLNGHVINSPLRECYSTTCYPTLKSNLSTDDFRKYKTTNTDQSYSPVKSSNKVPANNAEKQSLPPTYHEVVNQTLCSNSNSYDVRSFSDRPNTEYGQMSLESSNNDERCEILPFMSHTRILNSFSDYSLGCSKCMMNDQQIQ</sequence>
<keyword evidence="3" id="KW-1185">Reference proteome</keyword>
<dbReference type="InterPro" id="IPR036034">
    <property type="entry name" value="PDZ_sf"/>
</dbReference>
<dbReference type="WBParaSite" id="TREG1_6460.3">
    <property type="protein sequence ID" value="TREG1_6460.3"/>
    <property type="gene ID" value="TREG1_6460"/>
</dbReference>
<dbReference type="WBParaSite" id="TREG1_6460.1">
    <property type="protein sequence ID" value="TREG1_6460.1"/>
    <property type="gene ID" value="TREG1_6460"/>
</dbReference>
<evidence type="ECO:0000313" key="5">
    <source>
        <dbReference type="WBParaSite" id="TREG1_6460.3"/>
    </source>
</evidence>
<feature type="compositionally biased region" description="Low complexity" evidence="1">
    <location>
        <begin position="108"/>
        <end position="132"/>
    </location>
</feature>